<dbReference type="OrthoDB" id="3188736at2"/>
<name>E5XMA1_SEGRC</name>
<dbReference type="HOGENOM" id="CLU_066192_8_2_11"/>
<dbReference type="RefSeq" id="WP_007467727.1">
    <property type="nucleotide sequence ID" value="NZ_KI391954.1"/>
</dbReference>
<keyword evidence="3" id="KW-1185">Reference proteome</keyword>
<gene>
    <name evidence="2" type="ORF">HMPREF9336_00621</name>
</gene>
<evidence type="ECO:0000259" key="1">
    <source>
        <dbReference type="PROSITE" id="PS50943"/>
    </source>
</evidence>
<dbReference type="SUPFAM" id="SSF47413">
    <property type="entry name" value="lambda repressor-like DNA-binding domains"/>
    <property type="match status" value="1"/>
</dbReference>
<accession>E5XMA1</accession>
<evidence type="ECO:0000313" key="3">
    <source>
        <dbReference type="Proteomes" id="UP000004816"/>
    </source>
</evidence>
<dbReference type="InterPro" id="IPR010982">
    <property type="entry name" value="Lambda_DNA-bd_dom_sf"/>
</dbReference>
<dbReference type="Pfam" id="PF13560">
    <property type="entry name" value="HTH_31"/>
    <property type="match status" value="1"/>
</dbReference>
<dbReference type="EMBL" id="ACZI02000003">
    <property type="protein sequence ID" value="EFV14527.1"/>
    <property type="molecule type" value="Genomic_DNA"/>
</dbReference>
<dbReference type="SMART" id="SM00530">
    <property type="entry name" value="HTH_XRE"/>
    <property type="match status" value="1"/>
</dbReference>
<feature type="domain" description="HTH cro/C1-type" evidence="1">
    <location>
        <begin position="13"/>
        <end position="67"/>
    </location>
</feature>
<dbReference type="GO" id="GO:0003677">
    <property type="term" value="F:DNA binding"/>
    <property type="evidence" value="ECO:0007669"/>
    <property type="project" value="InterPro"/>
</dbReference>
<dbReference type="PROSITE" id="PS50943">
    <property type="entry name" value="HTH_CROC1"/>
    <property type="match status" value="1"/>
</dbReference>
<dbReference type="InterPro" id="IPR001387">
    <property type="entry name" value="Cro/C1-type_HTH"/>
</dbReference>
<evidence type="ECO:0000313" key="2">
    <source>
        <dbReference type="EMBL" id="EFV14527.1"/>
    </source>
</evidence>
<dbReference type="STRING" id="679197.HMPREF9336_00621"/>
<protein>
    <recommendedName>
        <fullName evidence="1">HTH cro/C1-type domain-containing protein</fullName>
    </recommendedName>
</protein>
<dbReference type="Proteomes" id="UP000004816">
    <property type="component" value="Unassembled WGS sequence"/>
</dbReference>
<dbReference type="AlphaFoldDB" id="E5XMA1"/>
<reference evidence="2 3" key="1">
    <citation type="journal article" date="2011" name="Stand. Genomic Sci.">
        <title>High quality draft genome sequence of Segniliparus rugosus CDC 945(T)= (ATCC BAA-974(T)).</title>
        <authorList>
            <person name="Earl A.M."/>
            <person name="Desjardins C.A."/>
            <person name="Fitzgerald M.G."/>
            <person name="Arachchi H.M."/>
            <person name="Zeng Q."/>
            <person name="Mehta T."/>
            <person name="Griggs A."/>
            <person name="Birren B.W."/>
            <person name="Toney N.C."/>
            <person name="Carr J."/>
            <person name="Posey J."/>
            <person name="Butler W.R."/>
        </authorList>
    </citation>
    <scope>NUCLEOTIDE SEQUENCE [LARGE SCALE GENOMIC DNA]</scope>
    <source>
        <strain evidence="3">ATCC BAA-974 / DSM 45345 / CCUG 50838 / CIP 108380 / JCM 13579 / CDC 945</strain>
    </source>
</reference>
<dbReference type="eggNOG" id="COG1396">
    <property type="taxonomic scope" value="Bacteria"/>
</dbReference>
<comment type="caution">
    <text evidence="2">The sequence shown here is derived from an EMBL/GenBank/DDBJ whole genome shotgun (WGS) entry which is preliminary data.</text>
</comment>
<dbReference type="CDD" id="cd00093">
    <property type="entry name" value="HTH_XRE"/>
    <property type="match status" value="1"/>
</dbReference>
<dbReference type="Gene3D" id="1.10.260.40">
    <property type="entry name" value="lambda repressor-like DNA-binding domains"/>
    <property type="match status" value="1"/>
</dbReference>
<proteinExistence type="predicted"/>
<sequence>MAMLLREALGASLRQLRLGQRRTLREVSNAASMSLGYLSEIERGQKEASSELLAAICGALEVPIPHVLRQAGDMMEPVGSDSVGGRHPIAGDSGPAIKVIIPAPGKASLAVA</sequence>
<organism evidence="2 3">
    <name type="scientific">Segniliparus rugosus (strain ATCC BAA-974 / DSM 45345 / CCUG 50838 / CIP 108380 / JCM 13579 / CDC 945)</name>
    <dbReference type="NCBI Taxonomy" id="679197"/>
    <lineage>
        <taxon>Bacteria</taxon>
        <taxon>Bacillati</taxon>
        <taxon>Actinomycetota</taxon>
        <taxon>Actinomycetes</taxon>
        <taxon>Mycobacteriales</taxon>
        <taxon>Segniliparaceae</taxon>
        <taxon>Segniliparus</taxon>
    </lineage>
</organism>